<organism evidence="2 3">
    <name type="scientific">Speluncibacter jeojiensis</name>
    <dbReference type="NCBI Taxonomy" id="2710754"/>
    <lineage>
        <taxon>Bacteria</taxon>
        <taxon>Bacillati</taxon>
        <taxon>Actinomycetota</taxon>
        <taxon>Actinomycetes</taxon>
        <taxon>Mycobacteriales</taxon>
        <taxon>Speluncibacteraceae</taxon>
        <taxon>Speluncibacter</taxon>
    </lineage>
</organism>
<accession>A0A9X4LXW8</accession>
<dbReference type="Pfam" id="PF03551">
    <property type="entry name" value="PadR"/>
    <property type="match status" value="1"/>
</dbReference>
<feature type="domain" description="Transcription regulator PadR N-terminal" evidence="1">
    <location>
        <begin position="25"/>
        <end position="71"/>
    </location>
</feature>
<gene>
    <name evidence="2" type="ORF">NVS88_02105</name>
</gene>
<evidence type="ECO:0000313" key="3">
    <source>
        <dbReference type="Proteomes" id="UP001152755"/>
    </source>
</evidence>
<dbReference type="SUPFAM" id="SSF46785">
    <property type="entry name" value="Winged helix' DNA-binding domain"/>
    <property type="match status" value="1"/>
</dbReference>
<evidence type="ECO:0000313" key="2">
    <source>
        <dbReference type="EMBL" id="MDG3013345.1"/>
    </source>
</evidence>
<dbReference type="RefSeq" id="WP_277834690.1">
    <property type="nucleotide sequence ID" value="NZ_JAAIVF010000006.1"/>
</dbReference>
<sequence>MLSFGEALTGNDLRKWAGNSISYFYWSPSVSQIYSELKKLESLELVSSQSVSEPGSRSKRVYEITPAGVVAVRSWANNAPVELPVLKHGVMLRLWLGHLCEPERLKEMVRAHIDNLVEIRDRARRQAQRSVDEPAWAYPTLSLRWSERYFQAEIDLANALLADIDESAAIVGGVEHTESGLPVPVHLGSWRDADER</sequence>
<dbReference type="PANTHER" id="PTHR43252">
    <property type="entry name" value="TRANSCRIPTIONAL REGULATOR YQJI"/>
    <property type="match status" value="1"/>
</dbReference>
<comment type="caution">
    <text evidence="2">The sequence shown here is derived from an EMBL/GenBank/DDBJ whole genome shotgun (WGS) entry which is preliminary data.</text>
</comment>
<dbReference type="InterPro" id="IPR036388">
    <property type="entry name" value="WH-like_DNA-bd_sf"/>
</dbReference>
<dbReference type="InterPro" id="IPR005149">
    <property type="entry name" value="Tscrpt_reg_PadR_N"/>
</dbReference>
<protein>
    <submittedName>
        <fullName evidence="2">PadR family transcriptional regulator</fullName>
    </submittedName>
</protein>
<dbReference type="Gene3D" id="1.10.10.10">
    <property type="entry name" value="Winged helix-like DNA-binding domain superfamily/Winged helix DNA-binding domain"/>
    <property type="match status" value="1"/>
</dbReference>
<name>A0A9X4LXW8_9ACTN</name>
<dbReference type="InterPro" id="IPR036390">
    <property type="entry name" value="WH_DNA-bd_sf"/>
</dbReference>
<dbReference type="AlphaFoldDB" id="A0A9X4LXW8"/>
<proteinExistence type="predicted"/>
<dbReference type="EMBL" id="JANRHA010000001">
    <property type="protein sequence ID" value="MDG3013345.1"/>
    <property type="molecule type" value="Genomic_DNA"/>
</dbReference>
<evidence type="ECO:0000259" key="1">
    <source>
        <dbReference type="Pfam" id="PF03551"/>
    </source>
</evidence>
<dbReference type="PANTHER" id="PTHR43252:SF4">
    <property type="entry name" value="TRANSCRIPTIONAL REGULATORY PROTEIN"/>
    <property type="match status" value="1"/>
</dbReference>
<reference evidence="2" key="1">
    <citation type="submission" date="2022-08" db="EMBL/GenBank/DDBJ databases">
        <title>Genome analysis of Corynebacteriales strain.</title>
        <authorList>
            <person name="Lee S.D."/>
        </authorList>
    </citation>
    <scope>NUCLEOTIDE SEQUENCE</scope>
    <source>
        <strain evidence="2">D3-21</strain>
    </source>
</reference>
<keyword evidence="3" id="KW-1185">Reference proteome</keyword>
<dbReference type="Proteomes" id="UP001152755">
    <property type="component" value="Unassembled WGS sequence"/>
</dbReference>